<organism evidence="1 2">
    <name type="scientific">Actinidia chinensis var. chinensis</name>
    <name type="common">Chinese soft-hair kiwi</name>
    <dbReference type="NCBI Taxonomy" id="1590841"/>
    <lineage>
        <taxon>Eukaryota</taxon>
        <taxon>Viridiplantae</taxon>
        <taxon>Streptophyta</taxon>
        <taxon>Embryophyta</taxon>
        <taxon>Tracheophyta</taxon>
        <taxon>Spermatophyta</taxon>
        <taxon>Magnoliopsida</taxon>
        <taxon>eudicotyledons</taxon>
        <taxon>Gunneridae</taxon>
        <taxon>Pentapetalae</taxon>
        <taxon>asterids</taxon>
        <taxon>Ericales</taxon>
        <taxon>Actinidiaceae</taxon>
        <taxon>Actinidia</taxon>
    </lineage>
</organism>
<dbReference type="SUPFAM" id="SSF81631">
    <property type="entry name" value="PAP/OAS1 substrate-binding domain"/>
    <property type="match status" value="1"/>
</dbReference>
<reference evidence="1 2" key="1">
    <citation type="submission" date="2017-07" db="EMBL/GenBank/DDBJ databases">
        <title>An improved, manually edited Actinidia chinensis var. chinensis (kiwifruit) genome highlights the challenges associated with draft genomes and gene prediction in plants.</title>
        <authorList>
            <person name="Pilkington S."/>
            <person name="Crowhurst R."/>
            <person name="Hilario E."/>
            <person name="Nardozza S."/>
            <person name="Fraser L."/>
            <person name="Peng Y."/>
            <person name="Gunaseelan K."/>
            <person name="Simpson R."/>
            <person name="Tahir J."/>
            <person name="Deroles S."/>
            <person name="Templeton K."/>
            <person name="Luo Z."/>
            <person name="Davy M."/>
            <person name="Cheng C."/>
            <person name="Mcneilage M."/>
            <person name="Scaglione D."/>
            <person name="Liu Y."/>
            <person name="Zhang Q."/>
            <person name="Datson P."/>
            <person name="De Silva N."/>
            <person name="Gardiner S."/>
            <person name="Bassett H."/>
            <person name="Chagne D."/>
            <person name="Mccallum J."/>
            <person name="Dzierzon H."/>
            <person name="Deng C."/>
            <person name="Wang Y.-Y."/>
            <person name="Barron N."/>
            <person name="Manako K."/>
            <person name="Bowen J."/>
            <person name="Foster T."/>
            <person name="Erridge Z."/>
            <person name="Tiffin H."/>
            <person name="Waite C."/>
            <person name="Davies K."/>
            <person name="Grierson E."/>
            <person name="Laing W."/>
            <person name="Kirk R."/>
            <person name="Chen X."/>
            <person name="Wood M."/>
            <person name="Montefiori M."/>
            <person name="Brummell D."/>
            <person name="Schwinn K."/>
            <person name="Catanach A."/>
            <person name="Fullerton C."/>
            <person name="Li D."/>
            <person name="Meiyalaghan S."/>
            <person name="Nieuwenhuizen N."/>
            <person name="Read N."/>
            <person name="Prakash R."/>
            <person name="Hunter D."/>
            <person name="Zhang H."/>
            <person name="Mckenzie M."/>
            <person name="Knabel M."/>
            <person name="Harris A."/>
            <person name="Allan A."/>
            <person name="Chen A."/>
            <person name="Janssen B."/>
            <person name="Plunkett B."/>
            <person name="Dwamena C."/>
            <person name="Voogd C."/>
            <person name="Leif D."/>
            <person name="Lafferty D."/>
            <person name="Souleyre E."/>
            <person name="Varkonyi-Gasic E."/>
            <person name="Gambi F."/>
            <person name="Hanley J."/>
            <person name="Yao J.-L."/>
            <person name="Cheung J."/>
            <person name="David K."/>
            <person name="Warren B."/>
            <person name="Marsh K."/>
            <person name="Snowden K."/>
            <person name="Lin-Wang K."/>
            <person name="Brian L."/>
            <person name="Martinez-Sanchez M."/>
            <person name="Wang M."/>
            <person name="Ileperuma N."/>
            <person name="Macnee N."/>
            <person name="Campin R."/>
            <person name="Mcatee P."/>
            <person name="Drummond R."/>
            <person name="Espley R."/>
            <person name="Ireland H."/>
            <person name="Wu R."/>
            <person name="Atkinson R."/>
            <person name="Karunairetnam S."/>
            <person name="Bulley S."/>
            <person name="Chunkath S."/>
            <person name="Hanley Z."/>
            <person name="Storey R."/>
            <person name="Thrimawithana A."/>
            <person name="Thomson S."/>
            <person name="David C."/>
            <person name="Testolin R."/>
        </authorList>
    </citation>
    <scope>NUCLEOTIDE SEQUENCE [LARGE SCALE GENOMIC DNA]</scope>
    <source>
        <strain evidence="2">cv. Red5</strain>
        <tissue evidence="1">Young leaf</tissue>
    </source>
</reference>
<reference evidence="2" key="2">
    <citation type="journal article" date="2018" name="BMC Genomics">
        <title>A manually annotated Actinidia chinensis var. chinensis (kiwifruit) genome highlights the challenges associated with draft genomes and gene prediction in plants.</title>
        <authorList>
            <person name="Pilkington S.M."/>
            <person name="Crowhurst R."/>
            <person name="Hilario E."/>
            <person name="Nardozza S."/>
            <person name="Fraser L."/>
            <person name="Peng Y."/>
            <person name="Gunaseelan K."/>
            <person name="Simpson R."/>
            <person name="Tahir J."/>
            <person name="Deroles S.C."/>
            <person name="Templeton K."/>
            <person name="Luo Z."/>
            <person name="Davy M."/>
            <person name="Cheng C."/>
            <person name="McNeilage M."/>
            <person name="Scaglione D."/>
            <person name="Liu Y."/>
            <person name="Zhang Q."/>
            <person name="Datson P."/>
            <person name="De Silva N."/>
            <person name="Gardiner S.E."/>
            <person name="Bassett H."/>
            <person name="Chagne D."/>
            <person name="McCallum J."/>
            <person name="Dzierzon H."/>
            <person name="Deng C."/>
            <person name="Wang Y.Y."/>
            <person name="Barron L."/>
            <person name="Manako K."/>
            <person name="Bowen J."/>
            <person name="Foster T.M."/>
            <person name="Erridge Z.A."/>
            <person name="Tiffin H."/>
            <person name="Waite C.N."/>
            <person name="Davies K.M."/>
            <person name="Grierson E.P."/>
            <person name="Laing W.A."/>
            <person name="Kirk R."/>
            <person name="Chen X."/>
            <person name="Wood M."/>
            <person name="Montefiori M."/>
            <person name="Brummell D.A."/>
            <person name="Schwinn K.E."/>
            <person name="Catanach A."/>
            <person name="Fullerton C."/>
            <person name="Li D."/>
            <person name="Meiyalaghan S."/>
            <person name="Nieuwenhuizen N."/>
            <person name="Read N."/>
            <person name="Prakash R."/>
            <person name="Hunter D."/>
            <person name="Zhang H."/>
            <person name="McKenzie M."/>
            <person name="Knabel M."/>
            <person name="Harris A."/>
            <person name="Allan A.C."/>
            <person name="Gleave A."/>
            <person name="Chen A."/>
            <person name="Janssen B.J."/>
            <person name="Plunkett B."/>
            <person name="Ampomah-Dwamena C."/>
            <person name="Voogd C."/>
            <person name="Leif D."/>
            <person name="Lafferty D."/>
            <person name="Souleyre E.J.F."/>
            <person name="Varkonyi-Gasic E."/>
            <person name="Gambi F."/>
            <person name="Hanley J."/>
            <person name="Yao J.L."/>
            <person name="Cheung J."/>
            <person name="David K.M."/>
            <person name="Warren B."/>
            <person name="Marsh K."/>
            <person name="Snowden K.C."/>
            <person name="Lin-Wang K."/>
            <person name="Brian L."/>
            <person name="Martinez-Sanchez M."/>
            <person name="Wang M."/>
            <person name="Ileperuma N."/>
            <person name="Macnee N."/>
            <person name="Campin R."/>
            <person name="McAtee P."/>
            <person name="Drummond R.S.M."/>
            <person name="Espley R.V."/>
            <person name="Ireland H.S."/>
            <person name="Wu R."/>
            <person name="Atkinson R.G."/>
            <person name="Karunairetnam S."/>
            <person name="Bulley S."/>
            <person name="Chunkath S."/>
            <person name="Hanley Z."/>
            <person name="Storey R."/>
            <person name="Thrimawithana A.H."/>
            <person name="Thomson S."/>
            <person name="David C."/>
            <person name="Testolin R."/>
            <person name="Huang H."/>
            <person name="Hellens R.P."/>
            <person name="Schaffer R.J."/>
        </authorList>
    </citation>
    <scope>NUCLEOTIDE SEQUENCE [LARGE SCALE GENOMIC DNA]</scope>
    <source>
        <strain evidence="2">cv. Red5</strain>
    </source>
</reference>
<keyword evidence="2" id="KW-1185">Reference proteome</keyword>
<dbReference type="GO" id="GO:0031123">
    <property type="term" value="P:RNA 3'-end processing"/>
    <property type="evidence" value="ECO:0007669"/>
    <property type="project" value="TreeGrafter"/>
</dbReference>
<protein>
    <submittedName>
        <fullName evidence="1">Uncharacterized protein</fullName>
    </submittedName>
</protein>
<dbReference type="GO" id="GO:0050265">
    <property type="term" value="F:RNA uridylyltransferase activity"/>
    <property type="evidence" value="ECO:0007669"/>
    <property type="project" value="TreeGrafter"/>
</dbReference>
<evidence type="ECO:0000313" key="2">
    <source>
        <dbReference type="Proteomes" id="UP000241394"/>
    </source>
</evidence>
<dbReference type="PANTHER" id="PTHR12271">
    <property type="entry name" value="POLY A POLYMERASE CID PAP -RELATED"/>
    <property type="match status" value="1"/>
</dbReference>
<dbReference type="EMBL" id="NKQK01000003">
    <property type="protein sequence ID" value="PSS33347.1"/>
    <property type="molecule type" value="Genomic_DNA"/>
</dbReference>
<dbReference type="Gramene" id="PSS33347">
    <property type="protein sequence ID" value="PSS33347"/>
    <property type="gene ID" value="CEY00_Acc03735"/>
</dbReference>
<gene>
    <name evidence="1" type="ORF">CEY00_Acc03735</name>
</gene>
<name>A0A2R6RTL2_ACTCC</name>
<dbReference type="OrthoDB" id="2274644at2759"/>
<sequence length="118" mass="12973">MKSKLLFWINEIDGRFHDMVLLVKEWAKAHGINDPRSGSLNSYCLSLLIIFHFQTCVPALLPPLKEIYSGNLVDDLTVETVGPVVRCTGQCTPPLKCSIGFTTQGLIGLPIAGQCTEQ</sequence>
<dbReference type="STRING" id="1590841.A0A2R6RTL2"/>
<dbReference type="InParanoid" id="A0A2R6RTL2"/>
<comment type="caution">
    <text evidence="1">The sequence shown here is derived from an EMBL/GenBank/DDBJ whole genome shotgun (WGS) entry which is preliminary data.</text>
</comment>
<dbReference type="AlphaFoldDB" id="A0A2R6RTL2"/>
<dbReference type="Gene3D" id="1.10.1410.10">
    <property type="match status" value="1"/>
</dbReference>
<proteinExistence type="predicted"/>
<accession>A0A2R6RTL2</accession>
<evidence type="ECO:0000313" key="1">
    <source>
        <dbReference type="EMBL" id="PSS33347.1"/>
    </source>
</evidence>
<dbReference type="PANTHER" id="PTHR12271:SF123">
    <property type="entry name" value="PROTEIN HESO1"/>
    <property type="match status" value="1"/>
</dbReference>
<dbReference type="Proteomes" id="UP000241394">
    <property type="component" value="Chromosome LG3"/>
</dbReference>